<evidence type="ECO:0000256" key="4">
    <source>
        <dbReference type="ARBA" id="ARBA00022679"/>
    </source>
</evidence>
<dbReference type="Pfam" id="PF00069">
    <property type="entry name" value="Pkinase"/>
    <property type="match status" value="1"/>
</dbReference>
<dbReference type="SUPFAM" id="SSF56112">
    <property type="entry name" value="Protein kinase-like (PK-like)"/>
    <property type="match status" value="1"/>
</dbReference>
<evidence type="ECO:0000256" key="7">
    <source>
        <dbReference type="ARBA" id="ARBA00022840"/>
    </source>
</evidence>
<evidence type="ECO:0000256" key="9">
    <source>
        <dbReference type="ARBA" id="ARBA00048679"/>
    </source>
</evidence>
<dbReference type="PROSITE" id="PS00107">
    <property type="entry name" value="PROTEIN_KINASE_ATP"/>
    <property type="match status" value="1"/>
</dbReference>
<evidence type="ECO:0000256" key="5">
    <source>
        <dbReference type="ARBA" id="ARBA00022741"/>
    </source>
</evidence>
<evidence type="ECO:0000256" key="2">
    <source>
        <dbReference type="ARBA" id="ARBA00012513"/>
    </source>
</evidence>
<dbReference type="PANTHER" id="PTHR48012">
    <property type="entry name" value="STERILE20-LIKE KINASE, ISOFORM B-RELATED"/>
    <property type="match status" value="1"/>
</dbReference>
<dbReference type="Gene3D" id="1.10.510.10">
    <property type="entry name" value="Transferase(Phosphotransferase) domain 1"/>
    <property type="match status" value="1"/>
</dbReference>
<feature type="compositionally biased region" description="Polar residues" evidence="11">
    <location>
        <begin position="206"/>
        <end position="221"/>
    </location>
</feature>
<feature type="compositionally biased region" description="Acidic residues" evidence="11">
    <location>
        <begin position="92"/>
        <end position="101"/>
    </location>
</feature>
<comment type="similarity">
    <text evidence="1">Belongs to the protein kinase superfamily. STE Ser/Thr protein kinase family. STE20 subfamily.</text>
</comment>
<evidence type="ECO:0000313" key="13">
    <source>
        <dbReference type="EMBL" id="AIE47609.1"/>
    </source>
</evidence>
<feature type="compositionally biased region" description="Polar residues" evidence="11">
    <location>
        <begin position="132"/>
        <end position="141"/>
    </location>
</feature>
<dbReference type="PANTHER" id="PTHR48012:SF10">
    <property type="entry name" value="FI20177P1"/>
    <property type="match status" value="1"/>
</dbReference>
<dbReference type="InterPro" id="IPR000719">
    <property type="entry name" value="Prot_kinase_dom"/>
</dbReference>
<proteinExistence type="inferred from homology"/>
<feature type="region of interest" description="Disordered" evidence="11">
    <location>
        <begin position="202"/>
        <end position="221"/>
    </location>
</feature>
<evidence type="ECO:0000256" key="11">
    <source>
        <dbReference type="SAM" id="MobiDB-lite"/>
    </source>
</evidence>
<dbReference type="GO" id="GO:0005737">
    <property type="term" value="C:cytoplasm"/>
    <property type="evidence" value="ECO:0007669"/>
    <property type="project" value="TreeGrafter"/>
</dbReference>
<dbReference type="InterPro" id="IPR017441">
    <property type="entry name" value="Protein_kinase_ATP_BS"/>
</dbReference>
<dbReference type="FunFam" id="1.10.510.10:FF:000207">
    <property type="entry name" value="serine/threonine-protein kinase dst1 isoform X1"/>
    <property type="match status" value="1"/>
</dbReference>
<dbReference type="InterPro" id="IPR050629">
    <property type="entry name" value="STE20/SPS1-PAK"/>
</dbReference>
<protein>
    <recommendedName>
        <fullName evidence="2">non-specific serine/threonine protein kinase</fullName>
        <ecNumber evidence="2">2.7.11.1</ecNumber>
    </recommendedName>
</protein>
<evidence type="ECO:0000256" key="3">
    <source>
        <dbReference type="ARBA" id="ARBA00022527"/>
    </source>
</evidence>
<dbReference type="AlphaFoldDB" id="A0A068LJR7"/>
<evidence type="ECO:0000256" key="6">
    <source>
        <dbReference type="ARBA" id="ARBA00022777"/>
    </source>
</evidence>
<feature type="compositionally biased region" description="Polar residues" evidence="11">
    <location>
        <begin position="170"/>
        <end position="180"/>
    </location>
</feature>
<evidence type="ECO:0000256" key="10">
    <source>
        <dbReference type="PROSITE-ProRule" id="PRU10141"/>
    </source>
</evidence>
<organism evidence="13">
    <name type="scientific">Medicago sativa</name>
    <name type="common">Alfalfa</name>
    <dbReference type="NCBI Taxonomy" id="3879"/>
    <lineage>
        <taxon>Eukaryota</taxon>
        <taxon>Viridiplantae</taxon>
        <taxon>Streptophyta</taxon>
        <taxon>Embryophyta</taxon>
        <taxon>Tracheophyta</taxon>
        <taxon>Spermatophyta</taxon>
        <taxon>Magnoliopsida</taxon>
        <taxon>eudicotyledons</taxon>
        <taxon>Gunneridae</taxon>
        <taxon>Pentapetalae</taxon>
        <taxon>rosids</taxon>
        <taxon>fabids</taxon>
        <taxon>Fabales</taxon>
        <taxon>Fabaceae</taxon>
        <taxon>Papilionoideae</taxon>
        <taxon>50 kb inversion clade</taxon>
        <taxon>NPAAA clade</taxon>
        <taxon>Hologalegina</taxon>
        <taxon>IRL clade</taxon>
        <taxon>Trifolieae</taxon>
        <taxon>Medicago</taxon>
    </lineage>
</organism>
<sequence>MSGLDQPAVIHHSDTASDIYSTFVIHNDDDDDGETNRRRKEAVYPSETPLYATMKFKDNGHDDNDDDEDEEQAKDMIPAYLPKDFGGGASMDYDDDEDESGDFGTMIVKNDRSRQRDRSSSGVASPAGLTWKTGNSSQVTALNDEDDDDGSGVASPAGLTTVRNSERESVSGTMVRRTSGNDGGGGSTMERAIASMQGVGSGTMVRRTSGSSQNEAITTKVSTSSIPDSVIREDPTTKYELLNELGKGSYGAVYKARDYRTSEMVAIKVISLSEGEEGYEEIRGEIEMLQQCNHPNVVRYLGSYQGEEYLWIVMEYCGGGSVADLMNVTDEALDEGQIAYIREDPTTKYEYLHSIFKVHRDIKGGNILLTEQGDVKLGDFGVAAQLTRTMSKRNTFIGTPHWMAPEVIQESRYDGKVDVWALGVSAIEMAEGVPPRSSVHPMRVLFMISIEPAPMLEDKEKWSLYFHDFVAKCLTKEPRLRPAASEMLKHKFFEKWKVGSAAMFPKLEKARQVRASMALQVQTLAPAAAGDQEPMIASILNDEYGDTVPSRPQNMGVEEAAYISSHGTTRKLQRVDEVDNSEGNFGTMIVHGDEFKTTQDTYSASYKTAFTSSTGGRLSDPGVGSLKVGDMNTASFRGSGPTADTIQPALPSVSNSTEQNLKTKGTYRAQAGIGSDIGNSTLKNETVNRKFALQDKLWSIYAAGNTVPIPFLRATDISPIALLSDNVLGGMQQDTGGTGTVEALQELFGGDGQSKKGRRGINEQMPLPPSICQRLTSSSTLMNLAQALAYHKMCYEDMPLQELQATQEQRTIQNLSDTLRTILRL</sequence>
<dbReference type="GO" id="GO:0005524">
    <property type="term" value="F:ATP binding"/>
    <property type="evidence" value="ECO:0007669"/>
    <property type="project" value="UniProtKB-UniRule"/>
</dbReference>
<evidence type="ECO:0000259" key="12">
    <source>
        <dbReference type="PROSITE" id="PS50011"/>
    </source>
</evidence>
<dbReference type="GO" id="GO:0004674">
    <property type="term" value="F:protein serine/threonine kinase activity"/>
    <property type="evidence" value="ECO:0007669"/>
    <property type="project" value="UniProtKB-KW"/>
</dbReference>
<reference evidence="13" key="1">
    <citation type="submission" date="2014-05" db="EMBL/GenBank/DDBJ databases">
        <title>MsSIK1 gene regulates water use efficiency in Arabidopsis and is positively regulated by gibberellic acid.</title>
        <authorList>
            <person name="Peng G."/>
        </authorList>
    </citation>
    <scope>NUCLEOTIDE SEQUENCE</scope>
</reference>
<dbReference type="InterPro" id="IPR011009">
    <property type="entry name" value="Kinase-like_dom_sf"/>
</dbReference>
<name>A0A068LJR7_MEDSA</name>
<keyword evidence="5 10" id="KW-0547">Nucleotide-binding</keyword>
<dbReference type="EMBL" id="KJ857552">
    <property type="protein sequence ID" value="AIE47609.1"/>
    <property type="molecule type" value="Genomic_DNA"/>
</dbReference>
<gene>
    <name evidence="13" type="primary">SIK1</name>
</gene>
<evidence type="ECO:0000256" key="8">
    <source>
        <dbReference type="ARBA" id="ARBA00047899"/>
    </source>
</evidence>
<reference evidence="13" key="2">
    <citation type="journal article" date="2016" name="Acta Physiol. Plant.">
        <title>The dehydration-induced ERECTA gene, MsSIK1, from alfalfa improved water use efficiency in transgenic Arabidopsis.</title>
        <authorList>
            <person name="Guo P."/>
            <person name="Wei H."/>
            <person name="Zhang W."/>
            <person name="Yang B."/>
            <person name="Bao Y."/>
        </authorList>
    </citation>
    <scope>NUCLEOTIDE SEQUENCE</scope>
</reference>
<feature type="domain" description="Protein kinase" evidence="12">
    <location>
        <begin position="239"/>
        <end position="493"/>
    </location>
</feature>
<keyword evidence="6" id="KW-0418">Kinase</keyword>
<dbReference type="PROSITE" id="PS50011">
    <property type="entry name" value="PROTEIN_KINASE_DOM"/>
    <property type="match status" value="1"/>
</dbReference>
<keyword evidence="7 10" id="KW-0067">ATP-binding</keyword>
<keyword evidence="3" id="KW-0723">Serine/threonine-protein kinase</keyword>
<comment type="catalytic activity">
    <reaction evidence="9">
        <text>L-seryl-[protein] + ATP = O-phospho-L-seryl-[protein] + ADP + H(+)</text>
        <dbReference type="Rhea" id="RHEA:17989"/>
        <dbReference type="Rhea" id="RHEA-COMP:9863"/>
        <dbReference type="Rhea" id="RHEA-COMP:11604"/>
        <dbReference type="ChEBI" id="CHEBI:15378"/>
        <dbReference type="ChEBI" id="CHEBI:29999"/>
        <dbReference type="ChEBI" id="CHEBI:30616"/>
        <dbReference type="ChEBI" id="CHEBI:83421"/>
        <dbReference type="ChEBI" id="CHEBI:456216"/>
        <dbReference type="EC" id="2.7.11.1"/>
    </reaction>
</comment>
<comment type="catalytic activity">
    <reaction evidence="8">
        <text>L-threonyl-[protein] + ATP = O-phospho-L-threonyl-[protein] + ADP + H(+)</text>
        <dbReference type="Rhea" id="RHEA:46608"/>
        <dbReference type="Rhea" id="RHEA-COMP:11060"/>
        <dbReference type="Rhea" id="RHEA-COMP:11605"/>
        <dbReference type="ChEBI" id="CHEBI:15378"/>
        <dbReference type="ChEBI" id="CHEBI:30013"/>
        <dbReference type="ChEBI" id="CHEBI:30616"/>
        <dbReference type="ChEBI" id="CHEBI:61977"/>
        <dbReference type="ChEBI" id="CHEBI:456216"/>
        <dbReference type="EC" id="2.7.11.1"/>
    </reaction>
</comment>
<accession>A0A068LJR7</accession>
<feature type="region of interest" description="Disordered" evidence="11">
    <location>
        <begin position="1"/>
        <end position="187"/>
    </location>
</feature>
<dbReference type="FunFam" id="3.30.200.20:FF:000042">
    <property type="entry name" value="Aurora kinase A"/>
    <property type="match status" value="1"/>
</dbReference>
<feature type="binding site" evidence="10">
    <location>
        <position position="268"/>
    </location>
    <ligand>
        <name>ATP</name>
        <dbReference type="ChEBI" id="CHEBI:30616"/>
    </ligand>
</feature>
<keyword evidence="4" id="KW-0808">Transferase</keyword>
<feature type="compositionally biased region" description="Basic and acidic residues" evidence="11">
    <location>
        <begin position="109"/>
        <end position="119"/>
    </location>
</feature>
<dbReference type="SMART" id="SM00220">
    <property type="entry name" value="S_TKc"/>
    <property type="match status" value="1"/>
</dbReference>
<dbReference type="EC" id="2.7.11.1" evidence="2"/>
<feature type="compositionally biased region" description="Acidic residues" evidence="11">
    <location>
        <begin position="63"/>
        <end position="72"/>
    </location>
</feature>
<evidence type="ECO:0000256" key="1">
    <source>
        <dbReference type="ARBA" id="ARBA00008874"/>
    </source>
</evidence>